<dbReference type="PRINTS" id="PR00973">
    <property type="entry name" value="RIBOSOMALS17"/>
</dbReference>
<keyword evidence="4 6" id="KW-0689">Ribosomal protein</keyword>
<evidence type="ECO:0000313" key="8">
    <source>
        <dbReference type="EMBL" id="OGK31554.1"/>
    </source>
</evidence>
<evidence type="ECO:0000256" key="3">
    <source>
        <dbReference type="ARBA" id="ARBA00022884"/>
    </source>
</evidence>
<comment type="similarity">
    <text evidence="1 6 7">Belongs to the universal ribosomal protein uS17 family.</text>
</comment>
<dbReference type="GO" id="GO:0022627">
    <property type="term" value="C:cytosolic small ribosomal subunit"/>
    <property type="evidence" value="ECO:0007669"/>
    <property type="project" value="UniProtKB-UniRule"/>
</dbReference>
<evidence type="ECO:0000256" key="1">
    <source>
        <dbReference type="ARBA" id="ARBA00010254"/>
    </source>
</evidence>
<dbReference type="Proteomes" id="UP000177199">
    <property type="component" value="Unassembled WGS sequence"/>
</dbReference>
<evidence type="ECO:0000256" key="7">
    <source>
        <dbReference type="RuleBase" id="RU003872"/>
    </source>
</evidence>
<dbReference type="PROSITE" id="PS00056">
    <property type="entry name" value="RIBOSOMAL_S17"/>
    <property type="match status" value="1"/>
</dbReference>
<comment type="subunit">
    <text evidence="6">Part of the 30S ribosomal subunit.</text>
</comment>
<evidence type="ECO:0000256" key="2">
    <source>
        <dbReference type="ARBA" id="ARBA00022730"/>
    </source>
</evidence>
<comment type="function">
    <text evidence="6">One of the primary rRNA binding proteins, it binds specifically to the 5'-end of 16S ribosomal RNA.</text>
</comment>
<protein>
    <recommendedName>
        <fullName evidence="6">Small ribosomal subunit protein uS17</fullName>
    </recommendedName>
</protein>
<evidence type="ECO:0000256" key="4">
    <source>
        <dbReference type="ARBA" id="ARBA00022980"/>
    </source>
</evidence>
<dbReference type="InterPro" id="IPR019979">
    <property type="entry name" value="Ribosomal_uS17_CS"/>
</dbReference>
<dbReference type="HAMAP" id="MF_01345_B">
    <property type="entry name" value="Ribosomal_uS17_B"/>
    <property type="match status" value="1"/>
</dbReference>
<dbReference type="Gene3D" id="2.40.50.140">
    <property type="entry name" value="Nucleic acid-binding proteins"/>
    <property type="match status" value="1"/>
</dbReference>
<dbReference type="InterPro" id="IPR019984">
    <property type="entry name" value="Ribosomal_uS17_bact/chlr"/>
</dbReference>
<evidence type="ECO:0000313" key="9">
    <source>
        <dbReference type="Proteomes" id="UP000177199"/>
    </source>
</evidence>
<dbReference type="AlphaFoldDB" id="A0A1F7HKG2"/>
<dbReference type="GO" id="GO:0006412">
    <property type="term" value="P:translation"/>
    <property type="evidence" value="ECO:0007669"/>
    <property type="project" value="UniProtKB-UniRule"/>
</dbReference>
<dbReference type="GO" id="GO:0003735">
    <property type="term" value="F:structural constituent of ribosome"/>
    <property type="evidence" value="ECO:0007669"/>
    <property type="project" value="UniProtKB-UniRule"/>
</dbReference>
<dbReference type="PANTHER" id="PTHR10744">
    <property type="entry name" value="40S RIBOSOMAL PROTEIN S11 FAMILY MEMBER"/>
    <property type="match status" value="1"/>
</dbReference>
<keyword evidence="5 6" id="KW-0687">Ribonucleoprotein</keyword>
<dbReference type="NCBIfam" id="TIGR03635">
    <property type="entry name" value="uS17_bact"/>
    <property type="match status" value="1"/>
</dbReference>
<dbReference type="CDD" id="cd00364">
    <property type="entry name" value="Ribosomal_uS17"/>
    <property type="match status" value="1"/>
</dbReference>
<name>A0A1F7HKG2_9BACT</name>
<organism evidence="8 9">
    <name type="scientific">Candidatus Roizmanbacteria bacterium RIFCSPHIGHO2_12_FULL_33_9</name>
    <dbReference type="NCBI Taxonomy" id="1802045"/>
    <lineage>
        <taxon>Bacteria</taxon>
        <taxon>Candidatus Roizmaniibacteriota</taxon>
    </lineage>
</organism>
<accession>A0A1F7HKG2</accession>
<evidence type="ECO:0000256" key="6">
    <source>
        <dbReference type="HAMAP-Rule" id="MF_01345"/>
    </source>
</evidence>
<sequence length="82" mass="9546">MSKILTGIVISTKTEKTVIVMVEQKYRHPMYQKVIKRSKKFKVHIADIKVENGDIVLIEETRPISKDKHFIVIKNLKGKKVK</sequence>
<keyword evidence="2 6" id="KW-0699">rRNA-binding</keyword>
<keyword evidence="3 6" id="KW-0694">RNA-binding</keyword>
<dbReference type="NCBIfam" id="NF004123">
    <property type="entry name" value="PRK05610.1"/>
    <property type="match status" value="1"/>
</dbReference>
<dbReference type="InterPro" id="IPR000266">
    <property type="entry name" value="Ribosomal_uS17"/>
</dbReference>
<evidence type="ECO:0000256" key="5">
    <source>
        <dbReference type="ARBA" id="ARBA00023274"/>
    </source>
</evidence>
<reference evidence="8 9" key="1">
    <citation type="journal article" date="2016" name="Nat. Commun.">
        <title>Thousands of microbial genomes shed light on interconnected biogeochemical processes in an aquifer system.</title>
        <authorList>
            <person name="Anantharaman K."/>
            <person name="Brown C.T."/>
            <person name="Hug L.A."/>
            <person name="Sharon I."/>
            <person name="Castelle C.J."/>
            <person name="Probst A.J."/>
            <person name="Thomas B.C."/>
            <person name="Singh A."/>
            <person name="Wilkins M.J."/>
            <person name="Karaoz U."/>
            <person name="Brodie E.L."/>
            <person name="Williams K.H."/>
            <person name="Hubbard S.S."/>
            <person name="Banfield J.F."/>
        </authorList>
    </citation>
    <scope>NUCLEOTIDE SEQUENCE [LARGE SCALE GENOMIC DNA]</scope>
</reference>
<proteinExistence type="inferred from homology"/>
<dbReference type="SUPFAM" id="SSF50249">
    <property type="entry name" value="Nucleic acid-binding proteins"/>
    <property type="match status" value="1"/>
</dbReference>
<dbReference type="Pfam" id="PF00366">
    <property type="entry name" value="Ribosomal_S17"/>
    <property type="match status" value="1"/>
</dbReference>
<comment type="caution">
    <text evidence="8">The sequence shown here is derived from an EMBL/GenBank/DDBJ whole genome shotgun (WGS) entry which is preliminary data.</text>
</comment>
<dbReference type="GO" id="GO:0019843">
    <property type="term" value="F:rRNA binding"/>
    <property type="evidence" value="ECO:0007669"/>
    <property type="project" value="UniProtKB-UniRule"/>
</dbReference>
<gene>
    <name evidence="6" type="primary">rpsQ</name>
    <name evidence="8" type="ORF">A3F29_01185</name>
</gene>
<dbReference type="EMBL" id="MFZV01000003">
    <property type="protein sequence ID" value="OGK31554.1"/>
    <property type="molecule type" value="Genomic_DNA"/>
</dbReference>
<dbReference type="InterPro" id="IPR012340">
    <property type="entry name" value="NA-bd_OB-fold"/>
</dbReference>
<dbReference type="PANTHER" id="PTHR10744:SF1">
    <property type="entry name" value="SMALL RIBOSOMAL SUBUNIT PROTEIN US17M"/>
    <property type="match status" value="1"/>
</dbReference>